<feature type="region of interest" description="Disordered" evidence="1">
    <location>
        <begin position="84"/>
        <end position="133"/>
    </location>
</feature>
<evidence type="ECO:0000313" key="3">
    <source>
        <dbReference type="Proteomes" id="UP000645517"/>
    </source>
</evidence>
<dbReference type="EMBL" id="BMOR01000028">
    <property type="protein sequence ID" value="GGN45634.1"/>
    <property type="molecule type" value="Genomic_DNA"/>
</dbReference>
<dbReference type="Proteomes" id="UP000645517">
    <property type="component" value="Unassembled WGS sequence"/>
</dbReference>
<comment type="caution">
    <text evidence="2">The sequence shown here is derived from an EMBL/GenBank/DDBJ whole genome shotgun (WGS) entry which is preliminary data.</text>
</comment>
<evidence type="ECO:0000313" key="2">
    <source>
        <dbReference type="EMBL" id="GGN45634.1"/>
    </source>
</evidence>
<gene>
    <name evidence="2" type="ORF">GCM10010842_35380</name>
</gene>
<sequence length="210" mass="21870">MHPERGGTIEPVATVPTIPISAPCPKTKVARQALIDYMSSNRLSGLEMFRRQIEAGRFDPTGVPTDVLWGLALTGLIRPAAPGQTVASVGGTPPPGGKPASPTAARTSSAPSRPPQTSSTASPSAPSAPQVTGVSQSDWARLVSLLDRDVQHVLELALVRVDQAGRQITLTYPATMPGSAELMRLCIPVVASKLHAAGANYRIVVVTQVG</sequence>
<reference evidence="3" key="1">
    <citation type="journal article" date="2019" name="Int. J. Syst. Evol. Microbiol.">
        <title>The Global Catalogue of Microorganisms (GCM) 10K type strain sequencing project: providing services to taxonomists for standard genome sequencing and annotation.</title>
        <authorList>
            <consortium name="The Broad Institute Genomics Platform"/>
            <consortium name="The Broad Institute Genome Sequencing Center for Infectious Disease"/>
            <person name="Wu L."/>
            <person name="Ma J."/>
        </authorList>
    </citation>
    <scope>NUCLEOTIDE SEQUENCE [LARGE SCALE GENOMIC DNA]</scope>
    <source>
        <strain evidence="3">JCM 16918</strain>
    </source>
</reference>
<protein>
    <submittedName>
        <fullName evidence="2">Uncharacterized protein</fullName>
    </submittedName>
</protein>
<feature type="compositionally biased region" description="Low complexity" evidence="1">
    <location>
        <begin position="99"/>
        <end position="130"/>
    </location>
</feature>
<name>A0ABQ2JHZ7_9DEIO</name>
<accession>A0ABQ2JHZ7</accession>
<evidence type="ECO:0000256" key="1">
    <source>
        <dbReference type="SAM" id="MobiDB-lite"/>
    </source>
</evidence>
<organism evidence="2 3">
    <name type="scientific">Deinococcus daejeonensis</name>
    <dbReference type="NCBI Taxonomy" id="1007098"/>
    <lineage>
        <taxon>Bacteria</taxon>
        <taxon>Thermotogati</taxon>
        <taxon>Deinococcota</taxon>
        <taxon>Deinococci</taxon>
        <taxon>Deinococcales</taxon>
        <taxon>Deinococcaceae</taxon>
        <taxon>Deinococcus</taxon>
    </lineage>
</organism>
<proteinExistence type="predicted"/>
<keyword evidence="3" id="KW-1185">Reference proteome</keyword>